<gene>
    <name evidence="2" type="ORF">M421DRAFT_143232</name>
</gene>
<protein>
    <recommendedName>
        <fullName evidence="4">Secreted protein</fullName>
    </recommendedName>
</protein>
<name>A0A6A5RP64_9PLEO</name>
<evidence type="ECO:0000313" key="3">
    <source>
        <dbReference type="Proteomes" id="UP000800082"/>
    </source>
</evidence>
<accession>A0A6A5RP64</accession>
<dbReference type="GeneID" id="54345147"/>
<dbReference type="RefSeq" id="XP_033449196.1">
    <property type="nucleotide sequence ID" value="XM_033587501.1"/>
</dbReference>
<dbReference type="Proteomes" id="UP000800082">
    <property type="component" value="Unassembled WGS sequence"/>
</dbReference>
<sequence>MLLTVLMCSSLLPLPSSATGSSFNALACTPLPGLQLPAELLPHKGCMAKSISGSRASDPKDTVFLFKLGWQRCEHIAVGTPHLLRITSTLSRQFDMF</sequence>
<proteinExistence type="predicted"/>
<feature type="signal peptide" evidence="1">
    <location>
        <begin position="1"/>
        <end position="18"/>
    </location>
</feature>
<organism evidence="2 3">
    <name type="scientific">Didymella exigua CBS 183.55</name>
    <dbReference type="NCBI Taxonomy" id="1150837"/>
    <lineage>
        <taxon>Eukaryota</taxon>
        <taxon>Fungi</taxon>
        <taxon>Dikarya</taxon>
        <taxon>Ascomycota</taxon>
        <taxon>Pezizomycotina</taxon>
        <taxon>Dothideomycetes</taxon>
        <taxon>Pleosporomycetidae</taxon>
        <taxon>Pleosporales</taxon>
        <taxon>Pleosporineae</taxon>
        <taxon>Didymellaceae</taxon>
        <taxon>Didymella</taxon>
    </lineage>
</organism>
<evidence type="ECO:0000313" key="2">
    <source>
        <dbReference type="EMBL" id="KAF1928948.1"/>
    </source>
</evidence>
<feature type="chain" id="PRO_5025379789" description="Secreted protein" evidence="1">
    <location>
        <begin position="19"/>
        <end position="97"/>
    </location>
</feature>
<evidence type="ECO:0000256" key="1">
    <source>
        <dbReference type="SAM" id="SignalP"/>
    </source>
</evidence>
<reference evidence="2" key="1">
    <citation type="journal article" date="2020" name="Stud. Mycol.">
        <title>101 Dothideomycetes genomes: a test case for predicting lifestyles and emergence of pathogens.</title>
        <authorList>
            <person name="Haridas S."/>
            <person name="Albert R."/>
            <person name="Binder M."/>
            <person name="Bloem J."/>
            <person name="Labutti K."/>
            <person name="Salamov A."/>
            <person name="Andreopoulos B."/>
            <person name="Baker S."/>
            <person name="Barry K."/>
            <person name="Bills G."/>
            <person name="Bluhm B."/>
            <person name="Cannon C."/>
            <person name="Castanera R."/>
            <person name="Culley D."/>
            <person name="Daum C."/>
            <person name="Ezra D."/>
            <person name="Gonzalez J."/>
            <person name="Henrissat B."/>
            <person name="Kuo A."/>
            <person name="Liang C."/>
            <person name="Lipzen A."/>
            <person name="Lutzoni F."/>
            <person name="Magnuson J."/>
            <person name="Mondo S."/>
            <person name="Nolan M."/>
            <person name="Ohm R."/>
            <person name="Pangilinan J."/>
            <person name="Park H.-J."/>
            <person name="Ramirez L."/>
            <person name="Alfaro M."/>
            <person name="Sun H."/>
            <person name="Tritt A."/>
            <person name="Yoshinaga Y."/>
            <person name="Zwiers L.-H."/>
            <person name="Turgeon B."/>
            <person name="Goodwin S."/>
            <person name="Spatafora J."/>
            <person name="Crous P."/>
            <person name="Grigoriev I."/>
        </authorList>
    </citation>
    <scope>NUCLEOTIDE SEQUENCE</scope>
    <source>
        <strain evidence="2">CBS 183.55</strain>
    </source>
</reference>
<dbReference type="EMBL" id="ML978967">
    <property type="protein sequence ID" value="KAF1928948.1"/>
    <property type="molecule type" value="Genomic_DNA"/>
</dbReference>
<keyword evidence="1" id="KW-0732">Signal</keyword>
<evidence type="ECO:0008006" key="4">
    <source>
        <dbReference type="Google" id="ProtNLM"/>
    </source>
</evidence>
<keyword evidence="3" id="KW-1185">Reference proteome</keyword>
<dbReference type="AlphaFoldDB" id="A0A6A5RP64"/>